<reference evidence="1" key="2">
    <citation type="submission" date="2023-06" db="EMBL/GenBank/DDBJ databases">
        <authorList>
            <person name="Ma L."/>
            <person name="Liu K.-W."/>
            <person name="Li Z."/>
            <person name="Hsiao Y.-Y."/>
            <person name="Qi Y."/>
            <person name="Fu T."/>
            <person name="Tang G."/>
            <person name="Zhang D."/>
            <person name="Sun W.-H."/>
            <person name="Liu D.-K."/>
            <person name="Li Y."/>
            <person name="Chen G.-Z."/>
            <person name="Liu X.-D."/>
            <person name="Liao X.-Y."/>
            <person name="Jiang Y.-T."/>
            <person name="Yu X."/>
            <person name="Hao Y."/>
            <person name="Huang J."/>
            <person name="Zhao X.-W."/>
            <person name="Ke S."/>
            <person name="Chen Y.-Y."/>
            <person name="Wu W.-L."/>
            <person name="Hsu J.-L."/>
            <person name="Lin Y.-F."/>
            <person name="Huang M.-D."/>
            <person name="Li C.-Y."/>
            <person name="Huang L."/>
            <person name="Wang Z.-W."/>
            <person name="Zhao X."/>
            <person name="Zhong W.-Y."/>
            <person name="Peng D.-H."/>
            <person name="Ahmad S."/>
            <person name="Lan S."/>
            <person name="Zhang J.-S."/>
            <person name="Tsai W.-C."/>
            <person name="Van De Peer Y."/>
            <person name="Liu Z.-J."/>
        </authorList>
    </citation>
    <scope>NUCLEOTIDE SEQUENCE</scope>
    <source>
        <strain evidence="1">CP</strain>
        <tissue evidence="1">Leaves</tissue>
    </source>
</reference>
<organism evidence="1 2">
    <name type="scientific">Acorus calamus</name>
    <name type="common">Sweet flag</name>
    <dbReference type="NCBI Taxonomy" id="4465"/>
    <lineage>
        <taxon>Eukaryota</taxon>
        <taxon>Viridiplantae</taxon>
        <taxon>Streptophyta</taxon>
        <taxon>Embryophyta</taxon>
        <taxon>Tracheophyta</taxon>
        <taxon>Spermatophyta</taxon>
        <taxon>Magnoliopsida</taxon>
        <taxon>Liliopsida</taxon>
        <taxon>Acoraceae</taxon>
        <taxon>Acorus</taxon>
    </lineage>
</organism>
<proteinExistence type="predicted"/>
<name>A0AAV9ET96_ACOCL</name>
<evidence type="ECO:0000313" key="1">
    <source>
        <dbReference type="EMBL" id="KAK1316826.1"/>
    </source>
</evidence>
<sequence length="104" mass="11793">MSYYSSPAVAVASPKKKGKLMKGLSKDLKELRRMGGLGVDTGEGKMFLEAAEVLLSLIEKLRAEEKEMKRKKKEEKPAMKAARKKTCTKDVFFKLFLRVVIIER</sequence>
<dbReference type="AlphaFoldDB" id="A0AAV9ET96"/>
<reference evidence="1" key="1">
    <citation type="journal article" date="2023" name="Nat. Commun.">
        <title>Diploid and tetraploid genomes of Acorus and the evolution of monocots.</title>
        <authorList>
            <person name="Ma L."/>
            <person name="Liu K.W."/>
            <person name="Li Z."/>
            <person name="Hsiao Y.Y."/>
            <person name="Qi Y."/>
            <person name="Fu T."/>
            <person name="Tang G.D."/>
            <person name="Zhang D."/>
            <person name="Sun W.H."/>
            <person name="Liu D.K."/>
            <person name="Li Y."/>
            <person name="Chen G.Z."/>
            <person name="Liu X.D."/>
            <person name="Liao X.Y."/>
            <person name="Jiang Y.T."/>
            <person name="Yu X."/>
            <person name="Hao Y."/>
            <person name="Huang J."/>
            <person name="Zhao X.W."/>
            <person name="Ke S."/>
            <person name="Chen Y.Y."/>
            <person name="Wu W.L."/>
            <person name="Hsu J.L."/>
            <person name="Lin Y.F."/>
            <person name="Huang M.D."/>
            <person name="Li C.Y."/>
            <person name="Huang L."/>
            <person name="Wang Z.W."/>
            <person name="Zhao X."/>
            <person name="Zhong W.Y."/>
            <person name="Peng D.H."/>
            <person name="Ahmad S."/>
            <person name="Lan S."/>
            <person name="Zhang J.S."/>
            <person name="Tsai W.C."/>
            <person name="Van de Peer Y."/>
            <person name="Liu Z.J."/>
        </authorList>
    </citation>
    <scope>NUCLEOTIDE SEQUENCE</scope>
    <source>
        <strain evidence="1">CP</strain>
    </source>
</reference>
<gene>
    <name evidence="1" type="ORF">QJS10_CPA05g00083</name>
</gene>
<dbReference type="EMBL" id="JAUJYO010000005">
    <property type="protein sequence ID" value="KAK1316826.1"/>
    <property type="molecule type" value="Genomic_DNA"/>
</dbReference>
<protein>
    <submittedName>
        <fullName evidence="1">Uncharacterized protein</fullName>
    </submittedName>
</protein>
<evidence type="ECO:0000313" key="2">
    <source>
        <dbReference type="Proteomes" id="UP001180020"/>
    </source>
</evidence>
<dbReference type="Proteomes" id="UP001180020">
    <property type="component" value="Unassembled WGS sequence"/>
</dbReference>
<accession>A0AAV9ET96</accession>
<keyword evidence="2" id="KW-1185">Reference proteome</keyword>
<comment type="caution">
    <text evidence="1">The sequence shown here is derived from an EMBL/GenBank/DDBJ whole genome shotgun (WGS) entry which is preliminary data.</text>
</comment>